<comment type="caution">
    <text evidence="7">The sequence shown here is derived from an EMBL/GenBank/DDBJ whole genome shotgun (WGS) entry which is preliminary data.</text>
</comment>
<dbReference type="OrthoDB" id="3732386at2"/>
<gene>
    <name evidence="7" type="ORF">CBF37_03910</name>
</gene>
<feature type="transmembrane region" description="Helical" evidence="6">
    <location>
        <begin position="73"/>
        <end position="93"/>
    </location>
</feature>
<dbReference type="RefSeq" id="WP_125983419.1">
    <property type="nucleotide sequence ID" value="NZ_NGJS01000004.1"/>
</dbReference>
<dbReference type="PANTHER" id="PTHR30561:SF9">
    <property type="entry name" value="4-AMINO-4-DEOXY-L-ARABINOSE-PHOSPHOUNDECAPRENOL FLIPPASE SUBUNIT ARNF-RELATED"/>
    <property type="match status" value="1"/>
</dbReference>
<evidence type="ECO:0000256" key="1">
    <source>
        <dbReference type="ARBA" id="ARBA00004651"/>
    </source>
</evidence>
<feature type="transmembrane region" description="Helical" evidence="6">
    <location>
        <begin position="12"/>
        <end position="33"/>
    </location>
</feature>
<dbReference type="SUPFAM" id="SSF103481">
    <property type="entry name" value="Multidrug resistance efflux transporter EmrE"/>
    <property type="match status" value="1"/>
</dbReference>
<keyword evidence="3 6" id="KW-0812">Transmembrane</keyword>
<sequence length="123" mass="13633">MDKLNQKNRYNLKLAIILIITAAVCSTFGQLIWKISAEKHGGVSTVDYILGLTLSGVSLVFMMLSFRYGQISILQPMMSLGFCLSMILGYLFLNESLSLFKILGVFFIVLGAFILGKRGKKTV</sequence>
<protein>
    <submittedName>
        <fullName evidence="7">Uncharacterized protein</fullName>
    </submittedName>
</protein>
<dbReference type="EMBL" id="NGJS01000004">
    <property type="protein sequence ID" value="RST99479.1"/>
    <property type="molecule type" value="Genomic_DNA"/>
</dbReference>
<dbReference type="AlphaFoldDB" id="A0A429ZZN6"/>
<reference evidence="7 8" key="1">
    <citation type="submission" date="2017-05" db="EMBL/GenBank/DDBJ databases">
        <title>Vagococcus spp. assemblies.</title>
        <authorList>
            <person name="Gulvik C.A."/>
        </authorList>
    </citation>
    <scope>NUCLEOTIDE SEQUENCE [LARGE SCALE GENOMIC DNA]</scope>
    <source>
        <strain evidence="7 8">SS1995</strain>
    </source>
</reference>
<evidence type="ECO:0000313" key="7">
    <source>
        <dbReference type="EMBL" id="RST99479.1"/>
    </source>
</evidence>
<keyword evidence="2" id="KW-1003">Cell membrane</keyword>
<dbReference type="InterPro" id="IPR037185">
    <property type="entry name" value="EmrE-like"/>
</dbReference>
<keyword evidence="4 6" id="KW-1133">Transmembrane helix</keyword>
<dbReference type="PANTHER" id="PTHR30561">
    <property type="entry name" value="SMR FAMILY PROTON-DEPENDENT DRUG EFFLUX TRANSPORTER SUGE"/>
    <property type="match status" value="1"/>
</dbReference>
<dbReference type="GO" id="GO:0022857">
    <property type="term" value="F:transmembrane transporter activity"/>
    <property type="evidence" value="ECO:0007669"/>
    <property type="project" value="InterPro"/>
</dbReference>
<evidence type="ECO:0000256" key="2">
    <source>
        <dbReference type="ARBA" id="ARBA00022475"/>
    </source>
</evidence>
<evidence type="ECO:0000256" key="3">
    <source>
        <dbReference type="ARBA" id="ARBA00022692"/>
    </source>
</evidence>
<dbReference type="InterPro" id="IPR000390">
    <property type="entry name" value="Small_drug/metabolite_transptr"/>
</dbReference>
<accession>A0A429ZZN6</accession>
<proteinExistence type="predicted"/>
<keyword evidence="5 6" id="KW-0472">Membrane</keyword>
<keyword evidence="8" id="KW-1185">Reference proteome</keyword>
<dbReference type="Proteomes" id="UP000287857">
    <property type="component" value="Unassembled WGS sequence"/>
</dbReference>
<dbReference type="GO" id="GO:0005886">
    <property type="term" value="C:plasma membrane"/>
    <property type="evidence" value="ECO:0007669"/>
    <property type="project" value="UniProtKB-SubCell"/>
</dbReference>
<evidence type="ECO:0000256" key="5">
    <source>
        <dbReference type="ARBA" id="ARBA00023136"/>
    </source>
</evidence>
<organism evidence="7 8">
    <name type="scientific">Vagococcus vulneris</name>
    <dbReference type="NCBI Taxonomy" id="1977869"/>
    <lineage>
        <taxon>Bacteria</taxon>
        <taxon>Bacillati</taxon>
        <taxon>Bacillota</taxon>
        <taxon>Bacilli</taxon>
        <taxon>Lactobacillales</taxon>
        <taxon>Enterococcaceae</taxon>
        <taxon>Vagococcus</taxon>
    </lineage>
</organism>
<evidence type="ECO:0000256" key="6">
    <source>
        <dbReference type="SAM" id="Phobius"/>
    </source>
</evidence>
<feature type="transmembrane region" description="Helical" evidence="6">
    <location>
        <begin position="99"/>
        <end position="116"/>
    </location>
</feature>
<comment type="subcellular location">
    <subcellularLocation>
        <location evidence="1">Cell membrane</location>
        <topology evidence="1">Multi-pass membrane protein</topology>
    </subcellularLocation>
</comment>
<evidence type="ECO:0000313" key="8">
    <source>
        <dbReference type="Proteomes" id="UP000287857"/>
    </source>
</evidence>
<feature type="transmembrane region" description="Helical" evidence="6">
    <location>
        <begin position="45"/>
        <end position="66"/>
    </location>
</feature>
<name>A0A429ZZN6_9ENTE</name>
<evidence type="ECO:0000256" key="4">
    <source>
        <dbReference type="ARBA" id="ARBA00022989"/>
    </source>
</evidence>
<dbReference type="Gene3D" id="1.10.3730.20">
    <property type="match status" value="1"/>
</dbReference>